<dbReference type="AlphaFoldDB" id="A0A840TXM2"/>
<comment type="caution">
    <text evidence="2">The sequence shown here is derived from an EMBL/GenBank/DDBJ whole genome shotgun (WGS) entry which is preliminary data.</text>
</comment>
<feature type="transmembrane region" description="Helical" evidence="1">
    <location>
        <begin position="135"/>
        <end position="160"/>
    </location>
</feature>
<keyword evidence="1" id="KW-0812">Transmembrane</keyword>
<evidence type="ECO:0000256" key="1">
    <source>
        <dbReference type="SAM" id="Phobius"/>
    </source>
</evidence>
<proteinExistence type="predicted"/>
<dbReference type="InterPro" id="IPR036938">
    <property type="entry name" value="PAP2/HPO_sf"/>
</dbReference>
<sequence>MNLKLAKILSTIGHPLLTIPTSIIIALFNYEDFDNAAIVSILVMVCVILPLSIKMYKGSKRGTYTNFDISDKAQRQSWYIFVLFLLLIITVIFFITNQSQVVKWNALFFFLLLLISKFLNYYIKSSLHVSLNIFLTFLIIPISLMLGIIFLFFIFFISWSRIVLKRHTEKEVIYGWIVGLLIGFLSFATTF</sequence>
<accession>A0A840TXM2</accession>
<dbReference type="Proteomes" id="UP000557307">
    <property type="component" value="Unassembled WGS sequence"/>
</dbReference>
<feature type="transmembrane region" description="Helical" evidence="1">
    <location>
        <begin position="102"/>
        <end position="123"/>
    </location>
</feature>
<keyword evidence="1" id="KW-1133">Transmembrane helix</keyword>
<keyword evidence="3" id="KW-1185">Reference proteome</keyword>
<evidence type="ECO:0000313" key="2">
    <source>
        <dbReference type="EMBL" id="MBB5286327.1"/>
    </source>
</evidence>
<feature type="transmembrane region" description="Helical" evidence="1">
    <location>
        <begin position="12"/>
        <end position="30"/>
    </location>
</feature>
<dbReference type="SUPFAM" id="SSF48317">
    <property type="entry name" value="Acid phosphatase/Vanadium-dependent haloperoxidase"/>
    <property type="match status" value="1"/>
</dbReference>
<keyword evidence="1" id="KW-0472">Membrane</keyword>
<dbReference type="EMBL" id="JACHGF010000009">
    <property type="protein sequence ID" value="MBB5286327.1"/>
    <property type="molecule type" value="Genomic_DNA"/>
</dbReference>
<evidence type="ECO:0000313" key="3">
    <source>
        <dbReference type="Proteomes" id="UP000557307"/>
    </source>
</evidence>
<reference evidence="2 3" key="1">
    <citation type="submission" date="2020-08" db="EMBL/GenBank/DDBJ databases">
        <title>Genomic Encyclopedia of Type Strains, Phase IV (KMG-IV): sequencing the most valuable type-strain genomes for metagenomic binning, comparative biology and taxonomic classification.</title>
        <authorList>
            <person name="Goeker M."/>
        </authorList>
    </citation>
    <scope>NUCLEOTIDE SEQUENCE [LARGE SCALE GENOMIC DNA]</scope>
    <source>
        <strain evidence="2 3">DSM 105074</strain>
    </source>
</reference>
<feature type="transmembrane region" description="Helical" evidence="1">
    <location>
        <begin position="36"/>
        <end position="56"/>
    </location>
</feature>
<gene>
    <name evidence="2" type="ORF">HNQ92_004487</name>
</gene>
<feature type="transmembrane region" description="Helical" evidence="1">
    <location>
        <begin position="172"/>
        <end position="190"/>
    </location>
</feature>
<dbReference type="Gene3D" id="1.20.144.10">
    <property type="entry name" value="Phosphatidic acid phosphatase type 2/haloperoxidase"/>
    <property type="match status" value="1"/>
</dbReference>
<organism evidence="2 3">
    <name type="scientific">Rhabdobacter roseus</name>
    <dbReference type="NCBI Taxonomy" id="1655419"/>
    <lineage>
        <taxon>Bacteria</taxon>
        <taxon>Pseudomonadati</taxon>
        <taxon>Bacteroidota</taxon>
        <taxon>Cytophagia</taxon>
        <taxon>Cytophagales</taxon>
        <taxon>Cytophagaceae</taxon>
        <taxon>Rhabdobacter</taxon>
    </lineage>
</organism>
<feature type="transmembrane region" description="Helical" evidence="1">
    <location>
        <begin position="77"/>
        <end position="96"/>
    </location>
</feature>
<name>A0A840TXM2_9BACT</name>
<dbReference type="RefSeq" id="WP_184177371.1">
    <property type="nucleotide sequence ID" value="NZ_JACHGF010000009.1"/>
</dbReference>
<protein>
    <submittedName>
        <fullName evidence="2">Membrane-associated phospholipid phosphatase</fullName>
    </submittedName>
</protein>